<comment type="caution">
    <text evidence="4">The sequence shown here is derived from an EMBL/GenBank/DDBJ whole genome shotgun (WGS) entry which is preliminary data.</text>
</comment>
<dbReference type="PANTHER" id="PTHR43619">
    <property type="entry name" value="S-ADENOSYL-L-METHIONINE-DEPENDENT METHYLTRANSFERASE YKTD-RELATED"/>
    <property type="match status" value="1"/>
</dbReference>
<evidence type="ECO:0000313" key="5">
    <source>
        <dbReference type="Proteomes" id="UP001444661"/>
    </source>
</evidence>
<name>A0ABR1UA78_9PEZI</name>
<proteinExistence type="predicted"/>
<dbReference type="Proteomes" id="UP001444661">
    <property type="component" value="Unassembled WGS sequence"/>
</dbReference>
<dbReference type="Gene3D" id="3.40.50.150">
    <property type="entry name" value="Vaccinia Virus protein VP39"/>
    <property type="match status" value="1"/>
</dbReference>
<feature type="compositionally biased region" description="Polar residues" evidence="3">
    <location>
        <begin position="21"/>
        <end position="31"/>
    </location>
</feature>
<sequence length="341" mass="38529">MPLTGRGGNRRSVDTFRTFASRKSTGTTDSQPLDDGARRGRSNTGSCANSEININITPSLPKEKVILAGSEQTLLPMVMFKLRDAQSPSPILADPYARQLLERCDVDMDASHFKFTTDQRYVTWIANRAKRLDQWCQDFLDAHSEPVTVVHLACGLDCRFFRVAKSPRVRWIDIDQPLVVDLRSRLIPQPEGDYTLRTLDVSAPGWYRDIPADRPTLIIAEGLTPYLEPRDGKAMMRDLAQYFGGSEHGGQLIFDSLGSLSVNLTTFIKALRTSGSAFKWGIDDPEEITALHPRLVMRDRIQWREFMDSHPPFFGPYGTPMASILPSFEKNIQIWRFDFSG</sequence>
<dbReference type="InterPro" id="IPR007213">
    <property type="entry name" value="Ppm1/Ppm2/Tcmp"/>
</dbReference>
<evidence type="ECO:0000256" key="1">
    <source>
        <dbReference type="ARBA" id="ARBA00022603"/>
    </source>
</evidence>
<evidence type="ECO:0000256" key="2">
    <source>
        <dbReference type="ARBA" id="ARBA00022679"/>
    </source>
</evidence>
<keyword evidence="1" id="KW-0489">Methyltransferase</keyword>
<dbReference type="PANTHER" id="PTHR43619:SF2">
    <property type="entry name" value="S-ADENOSYL-L-METHIONINE-DEPENDENT METHYLTRANSFERASES SUPERFAMILY PROTEIN"/>
    <property type="match status" value="1"/>
</dbReference>
<organism evidence="4 5">
    <name type="scientific">Apiospora rasikravindrae</name>
    <dbReference type="NCBI Taxonomy" id="990691"/>
    <lineage>
        <taxon>Eukaryota</taxon>
        <taxon>Fungi</taxon>
        <taxon>Dikarya</taxon>
        <taxon>Ascomycota</taxon>
        <taxon>Pezizomycotina</taxon>
        <taxon>Sordariomycetes</taxon>
        <taxon>Xylariomycetidae</taxon>
        <taxon>Amphisphaeriales</taxon>
        <taxon>Apiosporaceae</taxon>
        <taxon>Apiospora</taxon>
    </lineage>
</organism>
<dbReference type="Pfam" id="PF04072">
    <property type="entry name" value="LCM"/>
    <property type="match status" value="1"/>
</dbReference>
<dbReference type="InterPro" id="IPR029063">
    <property type="entry name" value="SAM-dependent_MTases_sf"/>
</dbReference>
<keyword evidence="5" id="KW-1185">Reference proteome</keyword>
<dbReference type="EMBL" id="JAQQWK010000001">
    <property type="protein sequence ID" value="KAK8055772.1"/>
    <property type="molecule type" value="Genomic_DNA"/>
</dbReference>
<evidence type="ECO:0000313" key="4">
    <source>
        <dbReference type="EMBL" id="KAK8055772.1"/>
    </source>
</evidence>
<keyword evidence="2" id="KW-0808">Transferase</keyword>
<feature type="region of interest" description="Disordered" evidence="3">
    <location>
        <begin position="1"/>
        <end position="46"/>
    </location>
</feature>
<reference evidence="4 5" key="1">
    <citation type="submission" date="2023-01" db="EMBL/GenBank/DDBJ databases">
        <title>Analysis of 21 Apiospora genomes using comparative genomics revels a genus with tremendous synthesis potential of carbohydrate active enzymes and secondary metabolites.</title>
        <authorList>
            <person name="Sorensen T."/>
        </authorList>
    </citation>
    <scope>NUCLEOTIDE SEQUENCE [LARGE SCALE GENOMIC DNA]</scope>
    <source>
        <strain evidence="4 5">CBS 33761</strain>
    </source>
</reference>
<dbReference type="SUPFAM" id="SSF53335">
    <property type="entry name" value="S-adenosyl-L-methionine-dependent methyltransferases"/>
    <property type="match status" value="1"/>
</dbReference>
<gene>
    <name evidence="4" type="ORF">PG993_000999</name>
</gene>
<evidence type="ECO:0000256" key="3">
    <source>
        <dbReference type="SAM" id="MobiDB-lite"/>
    </source>
</evidence>
<protein>
    <submittedName>
        <fullName evidence="4">Tetracenomycin polyketide synthesis O-methyltransferase tcmP</fullName>
    </submittedName>
</protein>
<accession>A0ABR1UA78</accession>